<keyword evidence="3" id="KW-0808">Transferase</keyword>
<dbReference type="RefSeq" id="WP_012085167.1">
    <property type="nucleotide sequence ID" value="NC_009664.2"/>
</dbReference>
<dbReference type="HOGENOM" id="CLU_066439_1_0_11"/>
<dbReference type="STRING" id="266940.Krad_0507"/>
<evidence type="ECO:0000313" key="3">
    <source>
        <dbReference type="EMBL" id="ABS01996.1"/>
    </source>
</evidence>
<gene>
    <name evidence="3" type="ordered locus">Krad_0507</name>
</gene>
<dbReference type="AlphaFoldDB" id="A6W5A7"/>
<evidence type="ECO:0000313" key="4">
    <source>
        <dbReference type="Proteomes" id="UP000001116"/>
    </source>
</evidence>
<accession>A6W5A7</accession>
<dbReference type="PANTHER" id="PTHR43861:SF1">
    <property type="entry name" value="TRANS-ACONITATE 2-METHYLTRANSFERASE"/>
    <property type="match status" value="1"/>
</dbReference>
<dbReference type="KEGG" id="kra:Krad_0507"/>
<dbReference type="InterPro" id="IPR013217">
    <property type="entry name" value="Methyltransf_12"/>
</dbReference>
<name>A6W5A7_KINRD</name>
<dbReference type="InterPro" id="IPR029063">
    <property type="entry name" value="SAM-dependent_MTases_sf"/>
</dbReference>
<dbReference type="Pfam" id="PF08242">
    <property type="entry name" value="Methyltransf_12"/>
    <property type="match status" value="1"/>
</dbReference>
<organism evidence="3 4">
    <name type="scientific">Kineococcus radiotolerans (strain ATCC BAA-149 / DSM 14245 / SRS30216)</name>
    <dbReference type="NCBI Taxonomy" id="266940"/>
    <lineage>
        <taxon>Bacteria</taxon>
        <taxon>Bacillati</taxon>
        <taxon>Actinomycetota</taxon>
        <taxon>Actinomycetes</taxon>
        <taxon>Kineosporiales</taxon>
        <taxon>Kineosporiaceae</taxon>
        <taxon>Kineococcus</taxon>
    </lineage>
</organism>
<dbReference type="GO" id="GO:0032259">
    <property type="term" value="P:methylation"/>
    <property type="evidence" value="ECO:0007669"/>
    <property type="project" value="UniProtKB-KW"/>
</dbReference>
<dbReference type="eggNOG" id="COG4106">
    <property type="taxonomic scope" value="Bacteria"/>
</dbReference>
<evidence type="ECO:0000259" key="2">
    <source>
        <dbReference type="Pfam" id="PF08242"/>
    </source>
</evidence>
<feature type="compositionally biased region" description="Basic residues" evidence="1">
    <location>
        <begin position="9"/>
        <end position="22"/>
    </location>
</feature>
<proteinExistence type="predicted"/>
<protein>
    <submittedName>
        <fullName evidence="3">Methyltransferase type 12</fullName>
    </submittedName>
</protein>
<keyword evidence="3" id="KW-0489">Methyltransferase</keyword>
<keyword evidence="4" id="KW-1185">Reference proteome</keyword>
<dbReference type="Proteomes" id="UP000001116">
    <property type="component" value="Chromosome"/>
</dbReference>
<sequence>MHGHDHGPHHGSGHGPGHRSRPGHAMGHQEVLDLEALVFGHQLHEVLDLLPPAAPPRHVVDLGAGTGAGTRVLRTRFPTARTTAVDHDPHMLERLRQQAFDVHDADLDEGFPDLGAVDLVWASSSLHHVRRPAELLAGARAALAPGGVVLVVELDGLPRFLPAPDFEDRAHAAALAAGWNSHPDWTPALRRAGLTVTRTSLTTTAPDGPDARRYARAWFDRFAAGLGLVPDHPLPEVPDLAPRVTRTVWVATADQEELP</sequence>
<evidence type="ECO:0000256" key="1">
    <source>
        <dbReference type="SAM" id="MobiDB-lite"/>
    </source>
</evidence>
<dbReference type="OrthoDB" id="3382693at2"/>
<feature type="region of interest" description="Disordered" evidence="1">
    <location>
        <begin position="1"/>
        <end position="25"/>
    </location>
</feature>
<dbReference type="SUPFAM" id="SSF53335">
    <property type="entry name" value="S-adenosyl-L-methionine-dependent methyltransferases"/>
    <property type="match status" value="1"/>
</dbReference>
<dbReference type="Gene3D" id="3.40.50.150">
    <property type="entry name" value="Vaccinia Virus protein VP39"/>
    <property type="match status" value="1"/>
</dbReference>
<dbReference type="GO" id="GO:0008168">
    <property type="term" value="F:methyltransferase activity"/>
    <property type="evidence" value="ECO:0007669"/>
    <property type="project" value="UniProtKB-KW"/>
</dbReference>
<reference evidence="4" key="1">
    <citation type="journal article" date="2008" name="PLoS ONE">
        <title>Survival in nuclear waste, extreme resistance, and potential applications gleaned from the genome sequence of Kineococcus radiotolerans SRS30216.</title>
        <authorList>
            <person name="Bagwell C.E."/>
            <person name="Bhat S."/>
            <person name="Hawkins G.M."/>
            <person name="Smith B.W."/>
            <person name="Biswas T."/>
            <person name="Hoover T.R."/>
            <person name="Saunders E."/>
            <person name="Han C.S."/>
            <person name="Tsodikov O.V."/>
            <person name="Shimkets L.J."/>
        </authorList>
    </citation>
    <scope>NUCLEOTIDE SEQUENCE [LARGE SCALE GENOMIC DNA]</scope>
    <source>
        <strain evidence="4">ATCC BAA-149 / DSM 14245 / SRS30216</strain>
    </source>
</reference>
<feature type="domain" description="Methyltransferase type 12" evidence="2">
    <location>
        <begin position="60"/>
        <end position="149"/>
    </location>
</feature>
<dbReference type="PANTHER" id="PTHR43861">
    <property type="entry name" value="TRANS-ACONITATE 2-METHYLTRANSFERASE-RELATED"/>
    <property type="match status" value="1"/>
</dbReference>
<dbReference type="EMBL" id="CP000750">
    <property type="protein sequence ID" value="ABS01996.1"/>
    <property type="molecule type" value="Genomic_DNA"/>
</dbReference>